<accession>A0A813ZSW7</accession>
<evidence type="ECO:0000256" key="3">
    <source>
        <dbReference type="ARBA" id="ARBA00023054"/>
    </source>
</evidence>
<comment type="caution">
    <text evidence="10">The sequence shown here is derived from an EMBL/GenBank/DDBJ whole genome shotgun (WGS) entry which is preliminary data.</text>
</comment>
<dbReference type="GO" id="GO:0043565">
    <property type="term" value="F:sequence-specific DNA binding"/>
    <property type="evidence" value="ECO:0007669"/>
    <property type="project" value="InterPro"/>
</dbReference>
<proteinExistence type="predicted"/>
<feature type="region of interest" description="Disordered" evidence="8">
    <location>
        <begin position="149"/>
        <end position="256"/>
    </location>
</feature>
<dbReference type="EMBL" id="CAJNOC010001952">
    <property type="protein sequence ID" value="CAF0902807.1"/>
    <property type="molecule type" value="Genomic_DNA"/>
</dbReference>
<dbReference type="InterPro" id="IPR040386">
    <property type="entry name" value="P66"/>
</dbReference>
<feature type="region of interest" description="Disordered" evidence="8">
    <location>
        <begin position="1"/>
        <end position="40"/>
    </location>
</feature>
<dbReference type="GO" id="GO:0016581">
    <property type="term" value="C:NuRD complex"/>
    <property type="evidence" value="ECO:0007669"/>
    <property type="project" value="TreeGrafter"/>
</dbReference>
<feature type="region of interest" description="Disordered" evidence="8">
    <location>
        <begin position="427"/>
        <end position="566"/>
    </location>
</feature>
<dbReference type="Gene3D" id="6.10.250.1650">
    <property type="match status" value="1"/>
</dbReference>
<keyword evidence="6" id="KW-0479">Metal-binding</keyword>
<evidence type="ECO:0000256" key="6">
    <source>
        <dbReference type="PROSITE-ProRule" id="PRU00094"/>
    </source>
</evidence>
<keyword evidence="6" id="KW-0862">Zinc</keyword>
<keyword evidence="2" id="KW-0805">Transcription regulation</keyword>
<comment type="subcellular location">
    <subcellularLocation>
        <location evidence="1">Nucleus</location>
    </subcellularLocation>
</comment>
<keyword evidence="5" id="KW-0539">Nucleus</keyword>
<evidence type="ECO:0000256" key="8">
    <source>
        <dbReference type="SAM" id="MobiDB-lite"/>
    </source>
</evidence>
<evidence type="ECO:0000256" key="2">
    <source>
        <dbReference type="ARBA" id="ARBA00023015"/>
    </source>
</evidence>
<feature type="compositionally biased region" description="Polar residues" evidence="8">
    <location>
        <begin position="464"/>
        <end position="497"/>
    </location>
</feature>
<feature type="compositionally biased region" description="Polar residues" evidence="8">
    <location>
        <begin position="163"/>
        <end position="174"/>
    </location>
</feature>
<keyword evidence="3 7" id="KW-0175">Coiled coil</keyword>
<evidence type="ECO:0000256" key="5">
    <source>
        <dbReference type="ARBA" id="ARBA00023242"/>
    </source>
</evidence>
<feature type="compositionally biased region" description="Low complexity" evidence="8">
    <location>
        <begin position="435"/>
        <end position="457"/>
    </location>
</feature>
<reference evidence="10" key="1">
    <citation type="submission" date="2021-02" db="EMBL/GenBank/DDBJ databases">
        <authorList>
            <person name="Nowell W R."/>
        </authorList>
    </citation>
    <scope>NUCLEOTIDE SEQUENCE</scope>
    <source>
        <strain evidence="10">Ploen Becks lab</strain>
    </source>
</reference>
<evidence type="ECO:0000256" key="7">
    <source>
        <dbReference type="SAM" id="Coils"/>
    </source>
</evidence>
<dbReference type="Gene3D" id="3.30.50.10">
    <property type="entry name" value="Erythroid Transcription Factor GATA-1, subunit A"/>
    <property type="match status" value="1"/>
</dbReference>
<keyword evidence="4" id="KW-0804">Transcription</keyword>
<organism evidence="10 11">
    <name type="scientific">Brachionus calyciflorus</name>
    <dbReference type="NCBI Taxonomy" id="104777"/>
    <lineage>
        <taxon>Eukaryota</taxon>
        <taxon>Metazoa</taxon>
        <taxon>Spiralia</taxon>
        <taxon>Gnathifera</taxon>
        <taxon>Rotifera</taxon>
        <taxon>Eurotatoria</taxon>
        <taxon>Monogononta</taxon>
        <taxon>Pseudotrocha</taxon>
        <taxon>Ploima</taxon>
        <taxon>Brachionidae</taxon>
        <taxon>Brachionus</taxon>
    </lineage>
</organism>
<feature type="compositionally biased region" description="Low complexity" evidence="8">
    <location>
        <begin position="501"/>
        <end position="541"/>
    </location>
</feature>
<feature type="domain" description="GATA-type" evidence="9">
    <location>
        <begin position="368"/>
        <end position="392"/>
    </location>
</feature>
<dbReference type="PANTHER" id="PTHR13455:SF7">
    <property type="entry name" value="SIMJANG, ISOFORM E"/>
    <property type="match status" value="1"/>
</dbReference>
<feature type="compositionally biased region" description="Polar residues" evidence="8">
    <location>
        <begin position="205"/>
        <end position="222"/>
    </location>
</feature>
<sequence>MMISNPNTLNGDTLLPKQNGNLHNDEIDEKQEQDEENSDYDQLDQINTLKKKLLENGLVNNLKRSLSEQQQQQQQENEIFENKKIKKENLIEPKSVVQLPEKIMKQKNLNFLKLKQLEQNLRNEETKFILLKRLFYSQKSAPIQRVAANGGQVKPQAPIKPGQQPSQQVKQPLNQVNTKQQIPPQQQPKPQQQTRPQTTPVTNQIQNSASSSSLNKQHINRINNNNSPLINKNPSPSPSSAFSPTVVPTEPKKPNAQTHVLVNQLVRKEFEKSLQQLEFPPKNPNLTPSQQQQLFQDIYFLPNANSPDFLMCLGLEEVVRCVQEHLNNKQQYKEQKEKKENLQQETDDKDVNKIQNQIEIRYEFPYFCAQCSTDWTPVWRTDKNGIVLCEKCLKQLEKKQIKQEHSAKLKQLFIKAQKDKEIFEKQVLSEQNNSQTQSQPQVQQQAQQQQQQQQQQQIHKPIVNHQSSTPKPMVNHNNRPNQSTPNNTKQFVPSNRPSPIAAAAAATNHSRPSPIQQKPQNSSNPSNRPNQNPNQLRNVQNVKPNPQKEQQMNLQQRQRASATGGANLGMNFNSALLGQNSKTSVNNVANLNNLSSQFNFSNSTAALAALAQQQQQAALLQQLFQNQQQNNLFNLSSLSSPAAALNYLNMLSSPANQTNGKQWKNS</sequence>
<dbReference type="InterPro" id="IPR000679">
    <property type="entry name" value="Znf_GATA"/>
</dbReference>
<keyword evidence="11" id="KW-1185">Reference proteome</keyword>
<dbReference type="PROSITE" id="PS50114">
    <property type="entry name" value="GATA_ZN_FINGER_2"/>
    <property type="match status" value="1"/>
</dbReference>
<evidence type="ECO:0000256" key="1">
    <source>
        <dbReference type="ARBA" id="ARBA00004123"/>
    </source>
</evidence>
<keyword evidence="6" id="KW-0863">Zinc-finger</keyword>
<evidence type="ECO:0000256" key="4">
    <source>
        <dbReference type="ARBA" id="ARBA00023163"/>
    </source>
</evidence>
<evidence type="ECO:0000259" key="9">
    <source>
        <dbReference type="PROSITE" id="PS50114"/>
    </source>
</evidence>
<dbReference type="GO" id="GO:0008270">
    <property type="term" value="F:zinc ion binding"/>
    <property type="evidence" value="ECO:0007669"/>
    <property type="project" value="UniProtKB-KW"/>
</dbReference>
<dbReference type="Proteomes" id="UP000663879">
    <property type="component" value="Unassembled WGS sequence"/>
</dbReference>
<feature type="compositionally biased region" description="Polar residues" evidence="8">
    <location>
        <begin position="1"/>
        <end position="22"/>
    </location>
</feature>
<dbReference type="SUPFAM" id="SSF57716">
    <property type="entry name" value="Glucocorticoid receptor-like (DNA-binding domain)"/>
    <property type="match status" value="1"/>
</dbReference>
<evidence type="ECO:0000313" key="11">
    <source>
        <dbReference type="Proteomes" id="UP000663879"/>
    </source>
</evidence>
<dbReference type="OrthoDB" id="7331812at2759"/>
<evidence type="ECO:0000313" key="10">
    <source>
        <dbReference type="EMBL" id="CAF0902807.1"/>
    </source>
</evidence>
<feature type="compositionally biased region" description="Low complexity" evidence="8">
    <location>
        <begin position="175"/>
        <end position="204"/>
    </location>
</feature>
<dbReference type="InterPro" id="IPR013088">
    <property type="entry name" value="Znf_NHR/GATA"/>
</dbReference>
<dbReference type="AlphaFoldDB" id="A0A813ZSW7"/>
<protein>
    <recommendedName>
        <fullName evidence="9">GATA-type domain-containing protein</fullName>
    </recommendedName>
</protein>
<feature type="compositionally biased region" description="Polar residues" evidence="8">
    <location>
        <begin position="542"/>
        <end position="561"/>
    </location>
</feature>
<feature type="compositionally biased region" description="Low complexity" evidence="8">
    <location>
        <begin position="223"/>
        <end position="244"/>
    </location>
</feature>
<dbReference type="GO" id="GO:0000122">
    <property type="term" value="P:negative regulation of transcription by RNA polymerase II"/>
    <property type="evidence" value="ECO:0007669"/>
    <property type="project" value="InterPro"/>
</dbReference>
<name>A0A813ZSW7_9BILA</name>
<gene>
    <name evidence="10" type="ORF">OXX778_LOCUS11487</name>
</gene>
<feature type="compositionally biased region" description="Acidic residues" evidence="8">
    <location>
        <begin position="26"/>
        <end position="40"/>
    </location>
</feature>
<dbReference type="PANTHER" id="PTHR13455">
    <property type="entry name" value="TRANSCRIPTIONAL REPRESSOR P66-RELATED"/>
    <property type="match status" value="1"/>
</dbReference>
<feature type="coiled-coil region" evidence="7">
    <location>
        <begin position="315"/>
        <end position="352"/>
    </location>
</feature>